<gene>
    <name evidence="3" type="ORF">A2228_01740</name>
</gene>
<proteinExistence type="predicted"/>
<dbReference type="AlphaFoldDB" id="A0A1F5F5W3"/>
<evidence type="ECO:0000256" key="2">
    <source>
        <dbReference type="SAM" id="Phobius"/>
    </source>
</evidence>
<feature type="region of interest" description="Disordered" evidence="1">
    <location>
        <begin position="178"/>
        <end position="201"/>
    </location>
</feature>
<dbReference type="Proteomes" id="UP000176191">
    <property type="component" value="Unassembled WGS sequence"/>
</dbReference>
<dbReference type="EMBL" id="MFAK01000018">
    <property type="protein sequence ID" value="OGD75028.1"/>
    <property type="molecule type" value="Genomic_DNA"/>
</dbReference>
<keyword evidence="2" id="KW-0472">Membrane</keyword>
<keyword evidence="2" id="KW-1133">Transmembrane helix</keyword>
<name>A0A1F5F5W3_9BACT</name>
<feature type="transmembrane region" description="Helical" evidence="2">
    <location>
        <begin position="208"/>
        <end position="228"/>
    </location>
</feature>
<evidence type="ECO:0000256" key="1">
    <source>
        <dbReference type="SAM" id="MobiDB-lite"/>
    </source>
</evidence>
<evidence type="ECO:0000313" key="4">
    <source>
        <dbReference type="Proteomes" id="UP000176191"/>
    </source>
</evidence>
<accession>A0A1F5F5W3</accession>
<evidence type="ECO:0000313" key="3">
    <source>
        <dbReference type="EMBL" id="OGD75028.1"/>
    </source>
</evidence>
<reference evidence="3 4" key="1">
    <citation type="journal article" date="2016" name="Nat. Commun.">
        <title>Thousands of microbial genomes shed light on interconnected biogeochemical processes in an aquifer system.</title>
        <authorList>
            <person name="Anantharaman K."/>
            <person name="Brown C.T."/>
            <person name="Hug L.A."/>
            <person name="Sharon I."/>
            <person name="Castelle C.J."/>
            <person name="Probst A.J."/>
            <person name="Thomas B.C."/>
            <person name="Singh A."/>
            <person name="Wilkins M.J."/>
            <person name="Karaoz U."/>
            <person name="Brodie E.L."/>
            <person name="Williams K.H."/>
            <person name="Hubbard S.S."/>
            <person name="Banfield J.F."/>
        </authorList>
    </citation>
    <scope>NUCLEOTIDE SEQUENCE [LARGE SCALE GENOMIC DNA]</scope>
</reference>
<comment type="caution">
    <text evidence="3">The sequence shown here is derived from an EMBL/GenBank/DDBJ whole genome shotgun (WGS) entry which is preliminary data.</text>
</comment>
<organism evidence="3 4">
    <name type="scientific">Candidatus Collierbacteria bacterium RIFOXYA2_FULL_46_10</name>
    <dbReference type="NCBI Taxonomy" id="1817726"/>
    <lineage>
        <taxon>Bacteria</taxon>
        <taxon>Candidatus Collieribacteriota</taxon>
    </lineage>
</organism>
<sequence>MFSQKNWLVVLVSAQSIQLAGLGSDSVQTIPLPQTVSFNMEIINKDGLYTIITDWLKQHTYTNTAIIWLLAPDICFEYLLTSSEQAKIDSETLQFLDSVPFENITSRIYSTAEGRVITAVNQDFIQAFIQGFSLHGYSTKAVIPARLVQVDATLTPEISNQVIKHVADLTRESLIAVSPPPASPVPPPAPPSSSPASPPPVTKPTSTLPILLVIFAVLLAILLYVILLNR</sequence>
<protein>
    <submittedName>
        <fullName evidence="3">Uncharacterized protein</fullName>
    </submittedName>
</protein>
<keyword evidence="2" id="KW-0812">Transmembrane</keyword>